<feature type="transmembrane region" description="Helical" evidence="12">
    <location>
        <begin position="521"/>
        <end position="538"/>
    </location>
</feature>
<reference evidence="15 16" key="1">
    <citation type="journal article" date="2009" name="Science">
        <title>Green evolution and dynamic adaptations revealed by genomes of the marine picoeukaryotes Micromonas.</title>
        <authorList>
            <person name="Worden A.Z."/>
            <person name="Lee J.H."/>
            <person name="Mock T."/>
            <person name="Rouze P."/>
            <person name="Simmons M.P."/>
            <person name="Aerts A.L."/>
            <person name="Allen A.E."/>
            <person name="Cuvelier M.L."/>
            <person name="Derelle E."/>
            <person name="Everett M.V."/>
            <person name="Foulon E."/>
            <person name="Grimwood J."/>
            <person name="Gundlach H."/>
            <person name="Henrissat B."/>
            <person name="Napoli C."/>
            <person name="McDonald S.M."/>
            <person name="Parker M.S."/>
            <person name="Rombauts S."/>
            <person name="Salamov A."/>
            <person name="Von Dassow P."/>
            <person name="Badger J.H."/>
            <person name="Coutinho P.M."/>
            <person name="Demir E."/>
            <person name="Dubchak I."/>
            <person name="Gentemann C."/>
            <person name="Eikrem W."/>
            <person name="Gready J.E."/>
            <person name="John U."/>
            <person name="Lanier W."/>
            <person name="Lindquist E.A."/>
            <person name="Lucas S."/>
            <person name="Mayer K.F."/>
            <person name="Moreau H."/>
            <person name="Not F."/>
            <person name="Otillar R."/>
            <person name="Panaud O."/>
            <person name="Pangilinan J."/>
            <person name="Paulsen I."/>
            <person name="Piegu B."/>
            <person name="Poliakov A."/>
            <person name="Robbens S."/>
            <person name="Schmutz J."/>
            <person name="Toulza E."/>
            <person name="Wyss T."/>
            <person name="Zelensky A."/>
            <person name="Zhou K."/>
            <person name="Armbrust E.V."/>
            <person name="Bhattacharya D."/>
            <person name="Goodenough U.W."/>
            <person name="Van de Peer Y."/>
            <person name="Grigoriev I.V."/>
        </authorList>
    </citation>
    <scope>NUCLEOTIDE SEQUENCE [LARGE SCALE GENOMIC DNA]</scope>
    <source>
        <strain evidence="16">RCC299 / NOUM17</strain>
    </source>
</reference>
<dbReference type="EMBL" id="CP001332">
    <property type="protein sequence ID" value="ACO67276.1"/>
    <property type="molecule type" value="Genomic_DNA"/>
</dbReference>
<feature type="transmembrane region" description="Helical" evidence="12">
    <location>
        <begin position="152"/>
        <end position="178"/>
    </location>
</feature>
<evidence type="ECO:0000256" key="6">
    <source>
        <dbReference type="ARBA" id="ARBA00022989"/>
    </source>
</evidence>
<keyword evidence="3 12" id="KW-0813">Transport</keyword>
<feature type="region of interest" description="Disordered" evidence="13">
    <location>
        <begin position="1"/>
        <end position="24"/>
    </location>
</feature>
<dbReference type="SUPFAM" id="SSF54631">
    <property type="entry name" value="CBS-domain pair"/>
    <property type="match status" value="1"/>
</dbReference>
<feature type="region of interest" description="Disordered" evidence="13">
    <location>
        <begin position="897"/>
        <end position="924"/>
    </location>
</feature>
<evidence type="ECO:0000256" key="7">
    <source>
        <dbReference type="ARBA" id="ARBA00023065"/>
    </source>
</evidence>
<evidence type="ECO:0000256" key="4">
    <source>
        <dbReference type="ARBA" id="ARBA00022692"/>
    </source>
</evidence>
<evidence type="ECO:0000256" key="5">
    <source>
        <dbReference type="ARBA" id="ARBA00022737"/>
    </source>
</evidence>
<evidence type="ECO:0000259" key="14">
    <source>
        <dbReference type="PROSITE" id="PS51371"/>
    </source>
</evidence>
<keyword evidence="8 11" id="KW-0129">CBS domain</keyword>
<feature type="transmembrane region" description="Helical" evidence="12">
    <location>
        <begin position="587"/>
        <end position="610"/>
    </location>
</feature>
<dbReference type="GO" id="GO:0005254">
    <property type="term" value="F:chloride channel activity"/>
    <property type="evidence" value="ECO:0007669"/>
    <property type="project" value="UniProtKB-UniRule"/>
</dbReference>
<feature type="transmembrane region" description="Helical" evidence="12">
    <location>
        <begin position="231"/>
        <end position="248"/>
    </location>
</feature>
<keyword evidence="10 12" id="KW-0868">Chloride</keyword>
<accession>C1EHD1</accession>
<organism evidence="15 16">
    <name type="scientific">Micromonas commoda (strain RCC299 / NOUM17 / CCMP2709)</name>
    <name type="common">Picoplanktonic green alga</name>
    <dbReference type="NCBI Taxonomy" id="296587"/>
    <lineage>
        <taxon>Eukaryota</taxon>
        <taxon>Viridiplantae</taxon>
        <taxon>Chlorophyta</taxon>
        <taxon>Mamiellophyceae</taxon>
        <taxon>Mamiellales</taxon>
        <taxon>Mamiellaceae</taxon>
        <taxon>Micromonas</taxon>
    </lineage>
</organism>
<keyword evidence="6 12" id="KW-1133">Transmembrane helix</keyword>
<feature type="transmembrane region" description="Helical" evidence="12">
    <location>
        <begin position="359"/>
        <end position="384"/>
    </location>
</feature>
<evidence type="ECO:0000256" key="3">
    <source>
        <dbReference type="ARBA" id="ARBA00022448"/>
    </source>
</evidence>
<dbReference type="KEGG" id="mis:MICPUN_64182"/>
<sequence>MQPGAGENLRRARGAPVRGRGHMGGAGKYIEMDRLDKVVNMEEGSRSIHKERAEMLGGAIDTAQADKAHARLKRMAAFDSHDYDPADNDLEEDARRARKRADYKAEEQWRWAMSVLIGVVMGFLAFTVDGLIKKFNGWKYGATTSSISPGGAGFGAWLVWVIISCLLASVAGGLVSYVEPLAAGSGIPELKTYLNGVHLRGLLRIKTLGAKLGGIAFSIGSGLIAGKEGPFVHGGGLVGGGLSAFGSHTLGFRTKKPSHFRNDADKRDFVAIGTAVGVAVAFGAPIGGMLFTVEEGASFHSTGMLWRGFLATCTGVLTTHWLDQLDFDAMDFAGAKFGVHRDFGLFTDDEANYSRVFWWYFWEVPIFAAIGCMGGLLGAAFVNINVKITMWRQRFIPVSDKYRRHAEVIFVCFVTATVLFIMMAASPCKPIPEAYRVAAATDGDGNGVSDELPGGVAKFEYGVETRRQIRDQYFRSLFCKADEYSSYGQLFFVPLADSLKLLLHLGEVYEQNGTDEFEQHLFTMDALIMYFVFMYALMTWTYGIGAPTGLFVPSLAVGAAGGQIVGRIVRAMVMSTGSEIVVDLHTYAVVGAAACLGGATRMTISITVLVMETTGSMQLIIPLMLTIFFAKAIGDKYSMGIYDTHIKIRGAPFLDEPEHAGVAVDKLKVAEVMADSLVTLRPVMRVRELVEVLTNTSHGAFPVTITDVGEGHNAGDPIELHGSITRNILLKMLTHRVSMFDPEEPREVLYENSEDRDALLEKLKQIPFKSPGVEMIASTLSRREMELSIDLTHFMQRHPFIVHADARLSRAYRLFRTMGLRHMYITPSKPQIIGVVTRKDLVEESAALTLGEKAADLSYEELTETERRASHDLPFLPYYTGNPGGVDGGAFSEHAAERVQHRSVGSSGDPFQKVPTSPSQVRDY</sequence>
<proteinExistence type="inferred from homology"/>
<dbReference type="InterPro" id="IPR051280">
    <property type="entry name" value="Cl-channel/antiporter"/>
</dbReference>
<dbReference type="CDD" id="cd04591">
    <property type="entry name" value="CBS_pair_voltage-gated_CLC_euk_bac"/>
    <property type="match status" value="1"/>
</dbReference>
<dbReference type="Pfam" id="PF00654">
    <property type="entry name" value="Voltage_CLC"/>
    <property type="match status" value="1"/>
</dbReference>
<dbReference type="SUPFAM" id="SSF81340">
    <property type="entry name" value="Clc chloride channel"/>
    <property type="match status" value="1"/>
</dbReference>
<evidence type="ECO:0000313" key="15">
    <source>
        <dbReference type="EMBL" id="ACO67276.1"/>
    </source>
</evidence>
<evidence type="ECO:0000256" key="13">
    <source>
        <dbReference type="SAM" id="MobiDB-lite"/>
    </source>
</evidence>
<dbReference type="SMART" id="SM00116">
    <property type="entry name" value="CBS"/>
    <property type="match status" value="2"/>
</dbReference>
<dbReference type="OMA" id="METTGSM"/>
<comment type="similarity">
    <text evidence="2 12">Belongs to the chloride channel (TC 2.A.49) family.</text>
</comment>
<dbReference type="InterPro" id="IPR046342">
    <property type="entry name" value="CBS_dom_sf"/>
</dbReference>
<dbReference type="PRINTS" id="PR00762">
    <property type="entry name" value="CLCHANNEL"/>
</dbReference>
<evidence type="ECO:0000256" key="2">
    <source>
        <dbReference type="ARBA" id="ARBA00009476"/>
    </source>
</evidence>
<dbReference type="Pfam" id="PF00571">
    <property type="entry name" value="CBS"/>
    <property type="match status" value="1"/>
</dbReference>
<feature type="transmembrane region" description="Helical" evidence="12">
    <location>
        <begin position="544"/>
        <end position="566"/>
    </location>
</feature>
<evidence type="ECO:0000256" key="8">
    <source>
        <dbReference type="ARBA" id="ARBA00023122"/>
    </source>
</evidence>
<dbReference type="OrthoDB" id="428525at2759"/>
<feature type="transmembrane region" description="Helical" evidence="12">
    <location>
        <begin position="269"/>
        <end position="291"/>
    </location>
</feature>
<dbReference type="InterPro" id="IPR014743">
    <property type="entry name" value="Cl-channel_core"/>
</dbReference>
<feature type="transmembrane region" description="Helical" evidence="12">
    <location>
        <begin position="405"/>
        <end position="425"/>
    </location>
</feature>
<feature type="transmembrane region" description="Helical" evidence="12">
    <location>
        <begin position="616"/>
        <end position="634"/>
    </location>
</feature>
<feature type="transmembrane region" description="Helical" evidence="12">
    <location>
        <begin position="208"/>
        <end position="225"/>
    </location>
</feature>
<evidence type="ECO:0000256" key="10">
    <source>
        <dbReference type="ARBA" id="ARBA00023214"/>
    </source>
</evidence>
<comment type="subcellular location">
    <subcellularLocation>
        <location evidence="1 12">Membrane</location>
        <topology evidence="1 12">Multi-pass membrane protein</topology>
    </subcellularLocation>
</comment>
<keyword evidence="16" id="KW-1185">Reference proteome</keyword>
<evidence type="ECO:0000256" key="11">
    <source>
        <dbReference type="PROSITE-ProRule" id="PRU00703"/>
    </source>
</evidence>
<dbReference type="InterPro" id="IPR001807">
    <property type="entry name" value="ClC"/>
</dbReference>
<name>C1EHD1_MICCC</name>
<dbReference type="Proteomes" id="UP000002009">
    <property type="component" value="Chromosome 14"/>
</dbReference>
<feature type="transmembrane region" description="Helical" evidence="12">
    <location>
        <begin position="109"/>
        <end position="132"/>
    </location>
</feature>
<dbReference type="Gene3D" id="3.10.580.10">
    <property type="entry name" value="CBS-domain"/>
    <property type="match status" value="1"/>
</dbReference>
<dbReference type="RefSeq" id="XP_002506018.1">
    <property type="nucleotide sequence ID" value="XM_002505972.1"/>
</dbReference>
<dbReference type="PANTHER" id="PTHR11689:SF136">
    <property type="entry name" value="H(+)_CL(-) EXCHANGE TRANSPORTER 7"/>
    <property type="match status" value="1"/>
</dbReference>
<dbReference type="PANTHER" id="PTHR11689">
    <property type="entry name" value="CHLORIDE CHANNEL PROTEIN CLC FAMILY MEMBER"/>
    <property type="match status" value="1"/>
</dbReference>
<evidence type="ECO:0000256" key="9">
    <source>
        <dbReference type="ARBA" id="ARBA00023136"/>
    </source>
</evidence>
<feature type="compositionally biased region" description="Polar residues" evidence="13">
    <location>
        <begin position="914"/>
        <end position="924"/>
    </location>
</feature>
<dbReference type="Gene3D" id="1.10.3080.10">
    <property type="entry name" value="Clc chloride channel"/>
    <property type="match status" value="1"/>
</dbReference>
<keyword evidence="4 12" id="KW-0812">Transmembrane</keyword>
<dbReference type="InterPro" id="IPR000644">
    <property type="entry name" value="CBS_dom"/>
</dbReference>
<feature type="domain" description="CBS" evidence="14">
    <location>
        <begin position="795"/>
        <end position="857"/>
    </location>
</feature>
<dbReference type="FunCoup" id="C1EHD1">
    <property type="interactions" value="1589"/>
</dbReference>
<protein>
    <recommendedName>
        <fullName evidence="12">Chloride channel protein</fullName>
    </recommendedName>
</protein>
<evidence type="ECO:0000256" key="1">
    <source>
        <dbReference type="ARBA" id="ARBA00004141"/>
    </source>
</evidence>
<dbReference type="eggNOG" id="KOG0474">
    <property type="taxonomic scope" value="Eukaryota"/>
</dbReference>
<evidence type="ECO:0000313" key="16">
    <source>
        <dbReference type="Proteomes" id="UP000002009"/>
    </source>
</evidence>
<keyword evidence="7 12" id="KW-0406">Ion transport</keyword>
<dbReference type="GO" id="GO:0016020">
    <property type="term" value="C:membrane"/>
    <property type="evidence" value="ECO:0007669"/>
    <property type="project" value="UniProtKB-SubCell"/>
</dbReference>
<keyword evidence="5" id="KW-0677">Repeat</keyword>
<gene>
    <name evidence="15" type="ORF">MICPUN_64182</name>
</gene>
<dbReference type="PROSITE" id="PS51371">
    <property type="entry name" value="CBS"/>
    <property type="match status" value="1"/>
</dbReference>
<dbReference type="AlphaFoldDB" id="C1EHD1"/>
<evidence type="ECO:0000256" key="12">
    <source>
        <dbReference type="RuleBase" id="RU361221"/>
    </source>
</evidence>
<dbReference type="GeneID" id="8249156"/>
<dbReference type="InParanoid" id="C1EHD1"/>
<keyword evidence="9 12" id="KW-0472">Membrane</keyword>